<name>A0A8J3LVB4_9ACTN</name>
<feature type="region of interest" description="Disordered" evidence="1">
    <location>
        <begin position="55"/>
        <end position="114"/>
    </location>
</feature>
<dbReference type="Proteomes" id="UP000653674">
    <property type="component" value="Unassembled WGS sequence"/>
</dbReference>
<proteinExistence type="predicted"/>
<organism evidence="2 3">
    <name type="scientific">Planosporangium flavigriseum</name>
    <dbReference type="NCBI Taxonomy" id="373681"/>
    <lineage>
        <taxon>Bacteria</taxon>
        <taxon>Bacillati</taxon>
        <taxon>Actinomycetota</taxon>
        <taxon>Actinomycetes</taxon>
        <taxon>Micromonosporales</taxon>
        <taxon>Micromonosporaceae</taxon>
        <taxon>Planosporangium</taxon>
    </lineage>
</organism>
<evidence type="ECO:0000313" key="3">
    <source>
        <dbReference type="Proteomes" id="UP000653674"/>
    </source>
</evidence>
<keyword evidence="3" id="KW-1185">Reference proteome</keyword>
<dbReference type="AlphaFoldDB" id="A0A8J3LVB4"/>
<evidence type="ECO:0000256" key="1">
    <source>
        <dbReference type="SAM" id="MobiDB-lite"/>
    </source>
</evidence>
<accession>A0A8J3LVB4</accession>
<feature type="compositionally biased region" description="Polar residues" evidence="1">
    <location>
        <begin position="100"/>
        <end position="112"/>
    </location>
</feature>
<reference evidence="2" key="1">
    <citation type="submission" date="2021-01" db="EMBL/GenBank/DDBJ databases">
        <title>Whole genome shotgun sequence of Planosporangium flavigriseum NBRC 105377.</title>
        <authorList>
            <person name="Komaki H."/>
            <person name="Tamura T."/>
        </authorList>
    </citation>
    <scope>NUCLEOTIDE SEQUENCE</scope>
    <source>
        <strain evidence="2">NBRC 105377</strain>
    </source>
</reference>
<feature type="compositionally biased region" description="Low complexity" evidence="1">
    <location>
        <begin position="55"/>
        <end position="98"/>
    </location>
</feature>
<comment type="caution">
    <text evidence="2">The sequence shown here is derived from an EMBL/GenBank/DDBJ whole genome shotgun (WGS) entry which is preliminary data.</text>
</comment>
<gene>
    <name evidence="2" type="ORF">Pfl04_29180</name>
</gene>
<evidence type="ECO:0000313" key="2">
    <source>
        <dbReference type="EMBL" id="GIG74514.1"/>
    </source>
</evidence>
<dbReference type="EMBL" id="BONU01000019">
    <property type="protein sequence ID" value="GIG74514.1"/>
    <property type="molecule type" value="Genomic_DNA"/>
</dbReference>
<protein>
    <submittedName>
        <fullName evidence="2">Uncharacterized protein</fullName>
    </submittedName>
</protein>
<dbReference type="RefSeq" id="WP_168078137.1">
    <property type="nucleotide sequence ID" value="NZ_JAATVW010000010.1"/>
</dbReference>
<sequence length="193" mass="19925">MGRVHRRLAYLLAWSVAAMITVSAAWLGIRSVLVAAAPTRPAPLAAAQLRRVAPLTQPSSSASPSSSTSSSTGARSPGTGPSSGPAASAPGTPDPAASNPAVTNPAASSAGTWQADGAGFRRTFRTIGGDVGFFTAKDVVQVASSSPKPGYTVNVTRYGQDSVMVSFFGNRKTSRVWVRWWNGPYGEVTESVD</sequence>